<evidence type="ECO:0000256" key="1">
    <source>
        <dbReference type="ARBA" id="ARBA00005254"/>
    </source>
</evidence>
<evidence type="ECO:0000259" key="2">
    <source>
        <dbReference type="Pfam" id="PF01575"/>
    </source>
</evidence>
<proteinExistence type="inferred from homology"/>
<dbReference type="OrthoDB" id="5415111at2"/>
<sequence>MSTSEPISVPDLPPPLMVKVDEPRLGDPTEPVEHLIDERWLVAFATAVHDDSPALVDLERPGGIIAHPMFPACVEWPLFSQGAPNIHGLEPRAHAGLHVSHDVRLYRPIRPGDHLVTTAHLETALQRSVGIYAGMGFTTKDADGELVAETREGILYIGVQLIDGISEGMTKHYQPLEPPPLHTIGSFEIPPSEAILYSECSGIYNPIHTDPRAARDAGLEAPVLHGTATLARVVSTIVGAHADGDPSRVSGIRARFVGTVTMGATVTVTAAPVEGEDQIQFEAHNDKGERVLSEGFVTLTGGS</sequence>
<dbReference type="RefSeq" id="WP_146917470.1">
    <property type="nucleotide sequence ID" value="NZ_CP042430.1"/>
</dbReference>
<comment type="similarity">
    <text evidence="1">Belongs to the enoyl-CoA hydratase/isomerase family.</text>
</comment>
<dbReference type="EMBL" id="CP042430">
    <property type="protein sequence ID" value="QEC47241.1"/>
    <property type="molecule type" value="Genomic_DNA"/>
</dbReference>
<reference evidence="4 5" key="1">
    <citation type="journal article" date="2018" name="J. Microbiol.">
        <title>Baekduia soli gen. nov., sp. nov., a novel bacterium isolated from the soil of Baekdu Mountain and proposal of a novel family name, Baekduiaceae fam. nov.</title>
        <authorList>
            <person name="An D.S."/>
            <person name="Siddiqi M.Z."/>
            <person name="Kim K.H."/>
            <person name="Yu H.S."/>
            <person name="Im W.T."/>
        </authorList>
    </citation>
    <scope>NUCLEOTIDE SEQUENCE [LARGE SCALE GENOMIC DNA]</scope>
    <source>
        <strain evidence="4 5">BR7-21</strain>
    </source>
</reference>
<dbReference type="InterPro" id="IPR029069">
    <property type="entry name" value="HotDog_dom_sf"/>
</dbReference>
<feature type="domain" description="MaoC-like" evidence="2">
    <location>
        <begin position="188"/>
        <end position="276"/>
    </location>
</feature>
<dbReference type="GO" id="GO:0003857">
    <property type="term" value="F:(3S)-3-hydroxyacyl-CoA dehydrogenase (NAD+) activity"/>
    <property type="evidence" value="ECO:0007669"/>
    <property type="project" value="TreeGrafter"/>
</dbReference>
<protein>
    <recommendedName>
        <fullName evidence="6">MaoC-like domain-containing protein</fullName>
    </recommendedName>
</protein>
<dbReference type="InterPro" id="IPR039569">
    <property type="entry name" value="FAS1-like_DH_region"/>
</dbReference>
<gene>
    <name evidence="4" type="ORF">FSW04_06315</name>
</gene>
<evidence type="ECO:0000313" key="4">
    <source>
        <dbReference type="EMBL" id="QEC47241.1"/>
    </source>
</evidence>
<accession>A0A5B8U2T5</accession>
<dbReference type="Pfam" id="PF01575">
    <property type="entry name" value="MaoC_dehydratas"/>
    <property type="match status" value="1"/>
</dbReference>
<evidence type="ECO:0000259" key="3">
    <source>
        <dbReference type="Pfam" id="PF13452"/>
    </source>
</evidence>
<feature type="domain" description="FAS1-like dehydratase" evidence="3">
    <location>
        <begin position="26"/>
        <end position="149"/>
    </location>
</feature>
<dbReference type="PANTHER" id="PTHR13078:SF56">
    <property type="entry name" value="PEROXISOMAL MULTIFUNCTIONAL ENZYME TYPE 2"/>
    <property type="match status" value="1"/>
</dbReference>
<dbReference type="Proteomes" id="UP000321805">
    <property type="component" value="Chromosome"/>
</dbReference>
<dbReference type="SUPFAM" id="SSF54637">
    <property type="entry name" value="Thioesterase/thiol ester dehydrase-isomerase"/>
    <property type="match status" value="2"/>
</dbReference>
<dbReference type="KEGG" id="bsol:FSW04_06315"/>
<dbReference type="GO" id="GO:0006635">
    <property type="term" value="P:fatty acid beta-oxidation"/>
    <property type="evidence" value="ECO:0007669"/>
    <property type="project" value="TreeGrafter"/>
</dbReference>
<dbReference type="InterPro" id="IPR002539">
    <property type="entry name" value="MaoC-like_dom"/>
</dbReference>
<organism evidence="4 5">
    <name type="scientific">Baekduia soli</name>
    <dbReference type="NCBI Taxonomy" id="496014"/>
    <lineage>
        <taxon>Bacteria</taxon>
        <taxon>Bacillati</taxon>
        <taxon>Actinomycetota</taxon>
        <taxon>Thermoleophilia</taxon>
        <taxon>Solirubrobacterales</taxon>
        <taxon>Baekduiaceae</taxon>
        <taxon>Baekduia</taxon>
    </lineage>
</organism>
<dbReference type="GO" id="GO:0044594">
    <property type="term" value="F:17-beta-hydroxysteroid dehydrogenase (NAD+) activity"/>
    <property type="evidence" value="ECO:0007669"/>
    <property type="project" value="TreeGrafter"/>
</dbReference>
<evidence type="ECO:0000313" key="5">
    <source>
        <dbReference type="Proteomes" id="UP000321805"/>
    </source>
</evidence>
<name>A0A5B8U2T5_9ACTN</name>
<dbReference type="Gene3D" id="3.10.129.10">
    <property type="entry name" value="Hotdog Thioesterase"/>
    <property type="match status" value="1"/>
</dbReference>
<dbReference type="Pfam" id="PF13452">
    <property type="entry name" value="FAS1_DH_region"/>
    <property type="match status" value="1"/>
</dbReference>
<dbReference type="GO" id="GO:0004300">
    <property type="term" value="F:enoyl-CoA hydratase activity"/>
    <property type="evidence" value="ECO:0007669"/>
    <property type="project" value="TreeGrafter"/>
</dbReference>
<dbReference type="PANTHER" id="PTHR13078">
    <property type="entry name" value="PEROXISOMAL MULTIFUNCTIONAL ENZYME TYPE 2-RELATED"/>
    <property type="match status" value="1"/>
</dbReference>
<dbReference type="AlphaFoldDB" id="A0A5B8U2T5"/>
<evidence type="ECO:0008006" key="6">
    <source>
        <dbReference type="Google" id="ProtNLM"/>
    </source>
</evidence>
<keyword evidence="5" id="KW-1185">Reference proteome</keyword>